<reference evidence="1" key="1">
    <citation type="submission" date="2016-05" db="EMBL/GenBank/DDBJ databases">
        <authorList>
            <person name="Lavstsen T."/>
            <person name="Jespersen J.S."/>
        </authorList>
    </citation>
    <scope>NUCLEOTIDE SEQUENCE</scope>
    <source>
        <tissue evidence="1">Brain</tissue>
    </source>
</reference>
<sequence length="65" mass="7412">CTTCMHEENTLTLCRNTWIQTCDLLAVRQQSYQLPHYSSQLNVNALSTGSINLSCLNVKNKSIYF</sequence>
<name>A0A1A8F8P9_9TELE</name>
<feature type="non-terminal residue" evidence="1">
    <location>
        <position position="1"/>
    </location>
</feature>
<feature type="non-terminal residue" evidence="1">
    <location>
        <position position="65"/>
    </location>
</feature>
<evidence type="ECO:0000313" key="1">
    <source>
        <dbReference type="EMBL" id="SBQ54489.1"/>
    </source>
</evidence>
<organism evidence="1">
    <name type="scientific">Nothobranchius korthausae</name>
    <dbReference type="NCBI Taxonomy" id="1143690"/>
    <lineage>
        <taxon>Eukaryota</taxon>
        <taxon>Metazoa</taxon>
        <taxon>Chordata</taxon>
        <taxon>Craniata</taxon>
        <taxon>Vertebrata</taxon>
        <taxon>Euteleostomi</taxon>
        <taxon>Actinopterygii</taxon>
        <taxon>Neopterygii</taxon>
        <taxon>Teleostei</taxon>
        <taxon>Neoteleostei</taxon>
        <taxon>Acanthomorphata</taxon>
        <taxon>Ovalentaria</taxon>
        <taxon>Atherinomorphae</taxon>
        <taxon>Cyprinodontiformes</taxon>
        <taxon>Nothobranchiidae</taxon>
        <taxon>Nothobranchius</taxon>
    </lineage>
</organism>
<gene>
    <name evidence="1" type="primary">Nfu_g_1_024127</name>
</gene>
<protein>
    <submittedName>
        <fullName evidence="1">Uncharacterized protein</fullName>
    </submittedName>
</protein>
<accession>A0A1A8F8P9</accession>
<proteinExistence type="predicted"/>
<dbReference type="EMBL" id="HAEB01007962">
    <property type="protein sequence ID" value="SBQ54489.1"/>
    <property type="molecule type" value="Transcribed_RNA"/>
</dbReference>
<reference evidence="1" key="2">
    <citation type="submission" date="2016-06" db="EMBL/GenBank/DDBJ databases">
        <title>The genome of a short-lived fish provides insights into sex chromosome evolution and the genetic control of aging.</title>
        <authorList>
            <person name="Reichwald K."/>
            <person name="Felder M."/>
            <person name="Petzold A."/>
            <person name="Koch P."/>
            <person name="Groth M."/>
            <person name="Platzer M."/>
        </authorList>
    </citation>
    <scope>NUCLEOTIDE SEQUENCE</scope>
    <source>
        <tissue evidence="1">Brain</tissue>
    </source>
</reference>
<dbReference type="AlphaFoldDB" id="A0A1A8F8P9"/>